<dbReference type="AlphaFoldDB" id="A0A934IGL4"/>
<sequence>MALYSLEGVSPDLHIASWAAPTAVLIGRVRLLADASVWWGAVVRGDNEWIEVGEGANIQDNTVCHTDAGAPLTIGAGATVGHSVILHGCTIGEGSLVGMGATVLNHAVIGKNALVGANALVPEGKVIPDGVLALGAPAKVIRELTDEEIAGIAKGSEHYVANWKRYKAACLPI</sequence>
<dbReference type="SUPFAM" id="SSF51161">
    <property type="entry name" value="Trimeric LpxA-like enzymes"/>
    <property type="match status" value="1"/>
</dbReference>
<organism evidence="1 2">
    <name type="scientific">Acuticoccus mangrovi</name>
    <dbReference type="NCBI Taxonomy" id="2796142"/>
    <lineage>
        <taxon>Bacteria</taxon>
        <taxon>Pseudomonadati</taxon>
        <taxon>Pseudomonadota</taxon>
        <taxon>Alphaproteobacteria</taxon>
        <taxon>Hyphomicrobiales</taxon>
        <taxon>Amorphaceae</taxon>
        <taxon>Acuticoccus</taxon>
    </lineage>
</organism>
<dbReference type="Pfam" id="PF00132">
    <property type="entry name" value="Hexapep"/>
    <property type="match status" value="1"/>
</dbReference>
<accession>A0A934IGL4</accession>
<proteinExistence type="predicted"/>
<comment type="caution">
    <text evidence="1">The sequence shown here is derived from an EMBL/GenBank/DDBJ whole genome shotgun (WGS) entry which is preliminary data.</text>
</comment>
<dbReference type="CDD" id="cd04645">
    <property type="entry name" value="LbH_gamma_CA_like"/>
    <property type="match status" value="1"/>
</dbReference>
<evidence type="ECO:0000313" key="2">
    <source>
        <dbReference type="Proteomes" id="UP000609531"/>
    </source>
</evidence>
<dbReference type="Proteomes" id="UP000609531">
    <property type="component" value="Unassembled WGS sequence"/>
</dbReference>
<dbReference type="PANTHER" id="PTHR13061:SF29">
    <property type="entry name" value="GAMMA CARBONIC ANHYDRASE-LIKE 1, MITOCHONDRIAL-RELATED"/>
    <property type="match status" value="1"/>
</dbReference>
<keyword evidence="2" id="KW-1185">Reference proteome</keyword>
<dbReference type="Gene3D" id="2.160.10.10">
    <property type="entry name" value="Hexapeptide repeat proteins"/>
    <property type="match status" value="1"/>
</dbReference>
<dbReference type="InterPro" id="IPR047324">
    <property type="entry name" value="LbH_gamma_CA-like"/>
</dbReference>
<reference evidence="1" key="1">
    <citation type="submission" date="2020-12" db="EMBL/GenBank/DDBJ databases">
        <title>Bacterial taxonomy.</title>
        <authorList>
            <person name="Pan X."/>
        </authorList>
    </citation>
    <scope>NUCLEOTIDE SEQUENCE</scope>
    <source>
        <strain evidence="1">B2012</strain>
    </source>
</reference>
<dbReference type="RefSeq" id="WP_198882182.1">
    <property type="nucleotide sequence ID" value="NZ_JAEKJA010000007.1"/>
</dbReference>
<dbReference type="EMBL" id="JAEKJA010000007">
    <property type="protein sequence ID" value="MBJ3776314.1"/>
    <property type="molecule type" value="Genomic_DNA"/>
</dbReference>
<name>A0A934IGL4_9HYPH</name>
<dbReference type="InterPro" id="IPR011004">
    <property type="entry name" value="Trimer_LpxA-like_sf"/>
</dbReference>
<dbReference type="InterPro" id="IPR050484">
    <property type="entry name" value="Transf_Hexapept/Carb_Anhydrase"/>
</dbReference>
<dbReference type="PANTHER" id="PTHR13061">
    <property type="entry name" value="DYNACTIN SUBUNIT P25"/>
    <property type="match status" value="1"/>
</dbReference>
<dbReference type="InterPro" id="IPR001451">
    <property type="entry name" value="Hexapep"/>
</dbReference>
<gene>
    <name evidence="1" type="ORF">JCR33_11475</name>
</gene>
<evidence type="ECO:0000313" key="1">
    <source>
        <dbReference type="EMBL" id="MBJ3776314.1"/>
    </source>
</evidence>
<protein>
    <submittedName>
        <fullName evidence="1">Gamma carbonic anhydrase family protein</fullName>
    </submittedName>
</protein>